<accession>A0A2H0XE79</accession>
<sequence length="402" mass="44171">MPVYKYLAKDSSGDKVSGMVEAATEQAAASILLRKEYSIVSLKAQSQANYFGLFGSIFDRISLNDKVTFTTQLSVMLSSGLRLPQALEILYLQAKMSSLKKLLQEVQRSVESGSSLSVSLSKFPTVFDKTYVALLQAGEASGNLDKVMLRLSDNLEKERELKGKIKGALVYPAIISIAMIGVFVIIMVFVIPKLTQMYTSLNVELPFPTKIMIGISDFMVKRWWVVIMISAGAVFSFGKYQKTTAGKYMLAHISAKLPIFGKLATESQMAEFTRTLSLLLTSGVAIVESLDIVAGAASSPIIRDSLKKASGMVEKGLPLSEALRRDKNFPELVYQMSTVGEETGKMDEVFSKVSRYYEMEVDRIVKNLTTAMEPLIMLGLGAMVGLLIISIITPIYKLTSSF</sequence>
<proteinExistence type="inferred from homology"/>
<keyword evidence="5 8" id="KW-0812">Transmembrane</keyword>
<feature type="transmembrane region" description="Helical" evidence="8">
    <location>
        <begin position="222"/>
        <end position="240"/>
    </location>
</feature>
<dbReference type="PRINTS" id="PR00812">
    <property type="entry name" value="BCTERIALGSPF"/>
</dbReference>
<feature type="domain" description="Type II secretion system protein GspF" evidence="9">
    <location>
        <begin position="69"/>
        <end position="192"/>
    </location>
</feature>
<dbReference type="PANTHER" id="PTHR30012">
    <property type="entry name" value="GENERAL SECRETION PATHWAY PROTEIN"/>
    <property type="match status" value="1"/>
</dbReference>
<comment type="similarity">
    <text evidence="2">Belongs to the GSP F family.</text>
</comment>
<dbReference type="Proteomes" id="UP000230340">
    <property type="component" value="Unassembled WGS sequence"/>
</dbReference>
<keyword evidence="7 8" id="KW-0472">Membrane</keyword>
<evidence type="ECO:0000256" key="3">
    <source>
        <dbReference type="ARBA" id="ARBA00022475"/>
    </source>
</evidence>
<dbReference type="Gene3D" id="1.20.81.30">
    <property type="entry name" value="Type II secretion system (T2SS), domain F"/>
    <property type="match status" value="2"/>
</dbReference>
<protein>
    <recommendedName>
        <fullName evidence="9">Type II secretion system protein GspF domain-containing protein</fullName>
    </recommendedName>
</protein>
<dbReference type="InterPro" id="IPR018076">
    <property type="entry name" value="T2SS_GspF_dom"/>
</dbReference>
<evidence type="ECO:0000256" key="6">
    <source>
        <dbReference type="ARBA" id="ARBA00022989"/>
    </source>
</evidence>
<dbReference type="InterPro" id="IPR042094">
    <property type="entry name" value="T2SS_GspF_sf"/>
</dbReference>
<reference evidence="11" key="1">
    <citation type="submission" date="2017-09" db="EMBL/GenBank/DDBJ databases">
        <title>Depth-based differentiation of microbial function through sediment-hosted aquifers and enrichment of novel symbionts in the deep terrestrial subsurface.</title>
        <authorList>
            <person name="Probst A.J."/>
            <person name="Ladd B."/>
            <person name="Jarett J.K."/>
            <person name="Geller-Mcgrath D.E."/>
            <person name="Sieber C.M.K."/>
            <person name="Emerson J.B."/>
            <person name="Anantharaman K."/>
            <person name="Thomas B.C."/>
            <person name="Malmstrom R."/>
            <person name="Stieglmeier M."/>
            <person name="Klingl A."/>
            <person name="Woyke T."/>
            <person name="Ryan C.M."/>
            <person name="Banfield J.F."/>
        </authorList>
    </citation>
    <scope>NUCLEOTIDE SEQUENCE [LARGE SCALE GENOMIC DNA]</scope>
</reference>
<evidence type="ECO:0000256" key="5">
    <source>
        <dbReference type="ARBA" id="ARBA00022692"/>
    </source>
</evidence>
<dbReference type="PANTHER" id="PTHR30012:SF0">
    <property type="entry name" value="TYPE II SECRETION SYSTEM PROTEIN F-RELATED"/>
    <property type="match status" value="1"/>
</dbReference>
<dbReference type="GO" id="GO:0005886">
    <property type="term" value="C:plasma membrane"/>
    <property type="evidence" value="ECO:0007669"/>
    <property type="project" value="UniProtKB-SubCell"/>
</dbReference>
<keyword evidence="6 8" id="KW-1133">Transmembrane helix</keyword>
<keyword evidence="4" id="KW-0997">Cell inner membrane</keyword>
<evidence type="ECO:0000256" key="4">
    <source>
        <dbReference type="ARBA" id="ARBA00022519"/>
    </source>
</evidence>
<evidence type="ECO:0000256" key="7">
    <source>
        <dbReference type="ARBA" id="ARBA00023136"/>
    </source>
</evidence>
<dbReference type="AlphaFoldDB" id="A0A2H0XE79"/>
<evidence type="ECO:0000256" key="2">
    <source>
        <dbReference type="ARBA" id="ARBA00005745"/>
    </source>
</evidence>
<evidence type="ECO:0000256" key="8">
    <source>
        <dbReference type="SAM" id="Phobius"/>
    </source>
</evidence>
<feature type="domain" description="Type II secretion system protein GspF" evidence="9">
    <location>
        <begin position="272"/>
        <end position="394"/>
    </location>
</feature>
<comment type="subcellular location">
    <subcellularLocation>
        <location evidence="1">Cell inner membrane</location>
        <topology evidence="1">Multi-pass membrane protein</topology>
    </subcellularLocation>
</comment>
<comment type="caution">
    <text evidence="10">The sequence shown here is derived from an EMBL/GenBank/DDBJ whole genome shotgun (WGS) entry which is preliminary data.</text>
</comment>
<evidence type="ECO:0000313" key="10">
    <source>
        <dbReference type="EMBL" id="PIS23161.1"/>
    </source>
</evidence>
<organism evidence="10 11">
    <name type="scientific">candidate division WWE3 bacterium CG08_land_8_20_14_0_20_40_13</name>
    <dbReference type="NCBI Taxonomy" id="1975084"/>
    <lineage>
        <taxon>Bacteria</taxon>
        <taxon>Katanobacteria</taxon>
    </lineage>
</organism>
<name>A0A2H0XE79_UNCKA</name>
<keyword evidence="3" id="KW-1003">Cell membrane</keyword>
<evidence type="ECO:0000259" key="9">
    <source>
        <dbReference type="Pfam" id="PF00482"/>
    </source>
</evidence>
<feature type="transmembrane region" description="Helical" evidence="8">
    <location>
        <begin position="375"/>
        <end position="396"/>
    </location>
</feature>
<gene>
    <name evidence="10" type="ORF">COT49_01535</name>
</gene>
<evidence type="ECO:0000313" key="11">
    <source>
        <dbReference type="Proteomes" id="UP000230340"/>
    </source>
</evidence>
<dbReference type="InterPro" id="IPR003004">
    <property type="entry name" value="GspF/PilC"/>
</dbReference>
<dbReference type="EMBL" id="PEYT01000010">
    <property type="protein sequence ID" value="PIS23161.1"/>
    <property type="molecule type" value="Genomic_DNA"/>
</dbReference>
<evidence type="ECO:0000256" key="1">
    <source>
        <dbReference type="ARBA" id="ARBA00004429"/>
    </source>
</evidence>
<dbReference type="FunFam" id="1.20.81.30:FF:000001">
    <property type="entry name" value="Type II secretion system protein F"/>
    <property type="match status" value="2"/>
</dbReference>
<dbReference type="Pfam" id="PF00482">
    <property type="entry name" value="T2SSF"/>
    <property type="match status" value="2"/>
</dbReference>
<feature type="transmembrane region" description="Helical" evidence="8">
    <location>
        <begin position="169"/>
        <end position="191"/>
    </location>
</feature>